<protein>
    <submittedName>
        <fullName evidence="2">Uncharacterized protein</fullName>
    </submittedName>
</protein>
<dbReference type="AlphaFoldDB" id="A0A9D5AM04"/>
<feature type="compositionally biased region" description="Polar residues" evidence="1">
    <location>
        <begin position="129"/>
        <end position="151"/>
    </location>
</feature>
<dbReference type="Proteomes" id="UP001058974">
    <property type="component" value="Chromosome 5"/>
</dbReference>
<dbReference type="Gramene" id="Psat05G0687100-T1">
    <property type="protein sequence ID" value="KAI5411969.1"/>
    <property type="gene ID" value="KIW84_056871"/>
</dbReference>
<proteinExistence type="predicted"/>
<sequence length="220" mass="25018">MANMFPCATMIWNQECVLEPPNYEEKLHIYKSQVIIPYSIFEKTHALMGPMYDPYADRTSIKDFLPSYHRTKPLVSIVGPLNLEYMKTSLRVFRSAPPTKKNEDYILWLNKIGGKIVNSGRRKDKASTKPASDFTQTTPQVDNSPIHQPTPVSNIFEEVSKPTEVDDNISHHSTEQVKPASSASSMPNEGEGHHMDMDETYPRENFEQEEPKHLTPLGSP</sequence>
<name>A0A9D5AM04_PEA</name>
<feature type="region of interest" description="Disordered" evidence="1">
    <location>
        <begin position="119"/>
        <end position="151"/>
    </location>
</feature>
<dbReference type="EMBL" id="JAMSHJ010000005">
    <property type="protein sequence ID" value="KAI5411969.1"/>
    <property type="molecule type" value="Genomic_DNA"/>
</dbReference>
<feature type="compositionally biased region" description="Basic and acidic residues" evidence="1">
    <location>
        <begin position="163"/>
        <end position="175"/>
    </location>
</feature>
<gene>
    <name evidence="2" type="ORF">KIW84_056871</name>
</gene>
<accession>A0A9D5AM04</accession>
<evidence type="ECO:0000313" key="3">
    <source>
        <dbReference type="Proteomes" id="UP001058974"/>
    </source>
</evidence>
<evidence type="ECO:0000256" key="1">
    <source>
        <dbReference type="SAM" id="MobiDB-lite"/>
    </source>
</evidence>
<organism evidence="2 3">
    <name type="scientific">Pisum sativum</name>
    <name type="common">Garden pea</name>
    <name type="synonym">Lathyrus oleraceus</name>
    <dbReference type="NCBI Taxonomy" id="3888"/>
    <lineage>
        <taxon>Eukaryota</taxon>
        <taxon>Viridiplantae</taxon>
        <taxon>Streptophyta</taxon>
        <taxon>Embryophyta</taxon>
        <taxon>Tracheophyta</taxon>
        <taxon>Spermatophyta</taxon>
        <taxon>Magnoliopsida</taxon>
        <taxon>eudicotyledons</taxon>
        <taxon>Gunneridae</taxon>
        <taxon>Pentapetalae</taxon>
        <taxon>rosids</taxon>
        <taxon>fabids</taxon>
        <taxon>Fabales</taxon>
        <taxon>Fabaceae</taxon>
        <taxon>Papilionoideae</taxon>
        <taxon>50 kb inversion clade</taxon>
        <taxon>NPAAA clade</taxon>
        <taxon>Hologalegina</taxon>
        <taxon>IRL clade</taxon>
        <taxon>Fabeae</taxon>
        <taxon>Lathyrus</taxon>
    </lineage>
</organism>
<evidence type="ECO:0000313" key="2">
    <source>
        <dbReference type="EMBL" id="KAI5411969.1"/>
    </source>
</evidence>
<reference evidence="2 3" key="1">
    <citation type="journal article" date="2022" name="Nat. Genet.">
        <title>Improved pea reference genome and pan-genome highlight genomic features and evolutionary characteristics.</title>
        <authorList>
            <person name="Yang T."/>
            <person name="Liu R."/>
            <person name="Luo Y."/>
            <person name="Hu S."/>
            <person name="Wang D."/>
            <person name="Wang C."/>
            <person name="Pandey M.K."/>
            <person name="Ge S."/>
            <person name="Xu Q."/>
            <person name="Li N."/>
            <person name="Li G."/>
            <person name="Huang Y."/>
            <person name="Saxena R.K."/>
            <person name="Ji Y."/>
            <person name="Li M."/>
            <person name="Yan X."/>
            <person name="He Y."/>
            <person name="Liu Y."/>
            <person name="Wang X."/>
            <person name="Xiang C."/>
            <person name="Varshney R.K."/>
            <person name="Ding H."/>
            <person name="Gao S."/>
            <person name="Zong X."/>
        </authorList>
    </citation>
    <scope>NUCLEOTIDE SEQUENCE [LARGE SCALE GENOMIC DNA]</scope>
    <source>
        <strain evidence="2 3">cv. Zhongwan 6</strain>
    </source>
</reference>
<keyword evidence="3" id="KW-1185">Reference proteome</keyword>
<feature type="region of interest" description="Disordered" evidence="1">
    <location>
        <begin position="163"/>
        <end position="220"/>
    </location>
</feature>
<comment type="caution">
    <text evidence="2">The sequence shown here is derived from an EMBL/GenBank/DDBJ whole genome shotgun (WGS) entry which is preliminary data.</text>
</comment>
<feature type="compositionally biased region" description="Basic and acidic residues" evidence="1">
    <location>
        <begin position="190"/>
        <end position="213"/>
    </location>
</feature>